<gene>
    <name evidence="1" type="ORF">BO70DRAFT_384399</name>
</gene>
<sequence length="346" mass="39461">MSRAGQRAPSKPHDWAQWAAKEGITDQSIHDERLVSASKFQARHFLLLRVLWTQWLQPAKEMLRGYNSWKAYLDSFDVDIDHIGEGNFFSAKRSQFKADHVSNTQETSDVIVSPVSKHTCPRARQRREELASTPSKTTQAAMESLILGDDDPSDIDPFTPEGIFEDSASDSSPLLSIGSRGPPELWKDRYPDAEDDFPSVSSKWTSHRKAFKPRFTNTQYEARTDGYLRGKAGDNSLGVRMQESAQMVAWIKLNPHTPGNLPHRYVHVSQNRHEIWLIFAEYNGKYLDYLEGKCKATDPLSFLTMHEVGPFDTMKKPHMDHLGLIVLALVLRADHDREEELRTQGR</sequence>
<comment type="caution">
    <text evidence="1">The sequence shown here is derived from an EMBL/GenBank/DDBJ whole genome shotgun (WGS) entry which is preliminary data.</text>
</comment>
<keyword evidence="2" id="KW-1185">Reference proteome</keyword>
<accession>A0A317WXY6</accession>
<protein>
    <submittedName>
        <fullName evidence="1">Uncharacterized protein</fullName>
    </submittedName>
</protein>
<dbReference type="VEuPathDB" id="FungiDB:BO70DRAFT_384399"/>
<evidence type="ECO:0000313" key="1">
    <source>
        <dbReference type="EMBL" id="PWY90771.1"/>
    </source>
</evidence>
<dbReference type="OrthoDB" id="3508621at2759"/>
<proteinExistence type="predicted"/>
<name>A0A317WXY6_9EURO</name>
<dbReference type="STRING" id="1448321.A0A317WXY6"/>
<organism evidence="1 2">
    <name type="scientific">Aspergillus heteromorphus CBS 117.55</name>
    <dbReference type="NCBI Taxonomy" id="1448321"/>
    <lineage>
        <taxon>Eukaryota</taxon>
        <taxon>Fungi</taxon>
        <taxon>Dikarya</taxon>
        <taxon>Ascomycota</taxon>
        <taxon>Pezizomycotina</taxon>
        <taxon>Eurotiomycetes</taxon>
        <taxon>Eurotiomycetidae</taxon>
        <taxon>Eurotiales</taxon>
        <taxon>Aspergillaceae</taxon>
        <taxon>Aspergillus</taxon>
        <taxon>Aspergillus subgen. Circumdati</taxon>
    </lineage>
</organism>
<dbReference type="Proteomes" id="UP000247233">
    <property type="component" value="Unassembled WGS sequence"/>
</dbReference>
<dbReference type="AlphaFoldDB" id="A0A317WXY6"/>
<evidence type="ECO:0000313" key="2">
    <source>
        <dbReference type="Proteomes" id="UP000247233"/>
    </source>
</evidence>
<reference evidence="1 2" key="1">
    <citation type="submission" date="2016-12" db="EMBL/GenBank/DDBJ databases">
        <title>The genomes of Aspergillus section Nigri reveals drivers in fungal speciation.</title>
        <authorList>
            <consortium name="DOE Joint Genome Institute"/>
            <person name="Vesth T.C."/>
            <person name="Nybo J."/>
            <person name="Theobald S."/>
            <person name="Brandl J."/>
            <person name="Frisvad J.C."/>
            <person name="Nielsen K.F."/>
            <person name="Lyhne E.K."/>
            <person name="Kogle M.E."/>
            <person name="Kuo A."/>
            <person name="Riley R."/>
            <person name="Clum A."/>
            <person name="Nolan M."/>
            <person name="Lipzen A."/>
            <person name="Salamov A."/>
            <person name="Henrissat B."/>
            <person name="Wiebenga A."/>
            <person name="De Vries R.P."/>
            <person name="Grigoriev I.V."/>
            <person name="Mortensen U.H."/>
            <person name="Andersen M.R."/>
            <person name="Baker S.E."/>
        </authorList>
    </citation>
    <scope>NUCLEOTIDE SEQUENCE [LARGE SCALE GENOMIC DNA]</scope>
    <source>
        <strain evidence="1 2">CBS 117.55</strain>
    </source>
</reference>
<dbReference type="EMBL" id="MSFL01000002">
    <property type="protein sequence ID" value="PWY90771.1"/>
    <property type="molecule type" value="Genomic_DNA"/>
</dbReference>
<dbReference type="RefSeq" id="XP_025403214.1">
    <property type="nucleotide sequence ID" value="XM_025545656.1"/>
</dbReference>
<dbReference type="GeneID" id="37067893"/>